<keyword evidence="5 6" id="KW-0472">Membrane</keyword>
<dbReference type="KEGG" id="pseo:OM33_05980"/>
<keyword evidence="3 6" id="KW-0812">Transmembrane</keyword>
<dbReference type="GO" id="GO:0005886">
    <property type="term" value="C:plasma membrane"/>
    <property type="evidence" value="ECO:0007669"/>
    <property type="project" value="UniProtKB-SubCell"/>
</dbReference>
<proteinExistence type="predicted"/>
<feature type="transmembrane region" description="Helical" evidence="6">
    <location>
        <begin position="78"/>
        <end position="95"/>
    </location>
</feature>
<evidence type="ECO:0000256" key="2">
    <source>
        <dbReference type="ARBA" id="ARBA00022475"/>
    </source>
</evidence>
<dbReference type="EMBL" id="CP009888">
    <property type="protein sequence ID" value="AIY64743.1"/>
    <property type="molecule type" value="Genomic_DNA"/>
</dbReference>
<reference evidence="7 8" key="1">
    <citation type="submission" date="2014-11" db="EMBL/GenBank/DDBJ databases">
        <title>Complete Genome Sequence of Pseudoalteromonas sp. Strain OCN003 Isolated from Kaneohe Bay, Oahu, Hawaii.</title>
        <authorList>
            <person name="Beurmann S."/>
            <person name="Videau P."/>
            <person name="Ushijima B."/>
            <person name="Smith A.M."/>
            <person name="Aeby G.S."/>
            <person name="Callahan S.M."/>
            <person name="Belcaid M."/>
        </authorList>
    </citation>
    <scope>NUCLEOTIDE SEQUENCE [LARGE SCALE GENOMIC DNA]</scope>
    <source>
        <strain evidence="7 8">OCN003</strain>
    </source>
</reference>
<keyword evidence="8" id="KW-1185">Reference proteome</keyword>
<dbReference type="HOGENOM" id="CLU_079569_1_0_6"/>
<dbReference type="GO" id="GO:0033228">
    <property type="term" value="P:cysteine export across plasma membrane"/>
    <property type="evidence" value="ECO:0007669"/>
    <property type="project" value="TreeGrafter"/>
</dbReference>
<dbReference type="GO" id="GO:0015171">
    <property type="term" value="F:amino acid transmembrane transporter activity"/>
    <property type="evidence" value="ECO:0007669"/>
    <property type="project" value="TreeGrafter"/>
</dbReference>
<comment type="subcellular location">
    <subcellularLocation>
        <location evidence="1">Cell membrane</location>
        <topology evidence="1">Multi-pass membrane protein</topology>
    </subcellularLocation>
</comment>
<evidence type="ECO:0000256" key="3">
    <source>
        <dbReference type="ARBA" id="ARBA00022692"/>
    </source>
</evidence>
<name>A0A0A7EDY4_9GAMM</name>
<organism evidence="7 8">
    <name type="scientific">Pseudoalteromonas piratica</name>
    <dbReference type="NCBI Taxonomy" id="1348114"/>
    <lineage>
        <taxon>Bacteria</taxon>
        <taxon>Pseudomonadati</taxon>
        <taxon>Pseudomonadota</taxon>
        <taxon>Gammaproteobacteria</taxon>
        <taxon>Alteromonadales</taxon>
        <taxon>Pseudoalteromonadaceae</taxon>
        <taxon>Pseudoalteromonas</taxon>
    </lineage>
</organism>
<keyword evidence="4 6" id="KW-1133">Transmembrane helix</keyword>
<dbReference type="InterPro" id="IPR001123">
    <property type="entry name" value="LeuE-type"/>
</dbReference>
<feature type="transmembrane region" description="Helical" evidence="6">
    <location>
        <begin position="183"/>
        <end position="200"/>
    </location>
</feature>
<dbReference type="Pfam" id="PF01810">
    <property type="entry name" value="LysE"/>
    <property type="match status" value="1"/>
</dbReference>
<evidence type="ECO:0000256" key="5">
    <source>
        <dbReference type="ARBA" id="ARBA00023136"/>
    </source>
</evidence>
<evidence type="ECO:0000313" key="7">
    <source>
        <dbReference type="EMBL" id="AIY64743.1"/>
    </source>
</evidence>
<dbReference type="AlphaFoldDB" id="A0A0A7EDY4"/>
<dbReference type="RefSeq" id="WP_038639969.1">
    <property type="nucleotide sequence ID" value="NZ_CP009888.1"/>
</dbReference>
<dbReference type="OrthoDB" id="9812084at2"/>
<dbReference type="PANTHER" id="PTHR30086">
    <property type="entry name" value="ARGININE EXPORTER PROTEIN ARGO"/>
    <property type="match status" value="1"/>
</dbReference>
<accession>A0A0A7EDY4</accession>
<dbReference type="Proteomes" id="UP000030341">
    <property type="component" value="Chromosome 1"/>
</dbReference>
<dbReference type="PANTHER" id="PTHR30086:SF20">
    <property type="entry name" value="ARGININE EXPORTER PROTEIN ARGO-RELATED"/>
    <property type="match status" value="1"/>
</dbReference>
<feature type="transmembrane region" description="Helical" evidence="6">
    <location>
        <begin position="44"/>
        <end position="66"/>
    </location>
</feature>
<dbReference type="eggNOG" id="COG1280">
    <property type="taxonomic scope" value="Bacteria"/>
</dbReference>
<evidence type="ECO:0000313" key="8">
    <source>
        <dbReference type="Proteomes" id="UP000030341"/>
    </source>
</evidence>
<evidence type="ECO:0000256" key="1">
    <source>
        <dbReference type="ARBA" id="ARBA00004651"/>
    </source>
</evidence>
<feature type="transmembrane region" description="Helical" evidence="6">
    <location>
        <begin position="146"/>
        <end position="171"/>
    </location>
</feature>
<keyword evidence="2" id="KW-1003">Cell membrane</keyword>
<dbReference type="STRING" id="1348114.OM33_05980"/>
<protein>
    <submittedName>
        <fullName evidence="7">Lysine transporter LysE</fullName>
    </submittedName>
</protein>
<evidence type="ECO:0000256" key="4">
    <source>
        <dbReference type="ARBA" id="ARBA00022989"/>
    </source>
</evidence>
<sequence length="201" mass="22143">METSTVLSLLPALILFSISATLTPGPNNILLAYSGANFGFRKTLPHIVGIRIGMTCMHLAMLLGLGKLFEQYPMLHQVLSVFAASYIIYLAIKIARGKPNSSNSSASPMTFSQAALFQLVNPKSWAMLLTLVTALTLPNEQYWPSALLGVIVFNLATLPCSFFWVAVGRYLKGFLQNPQKLKRFNLVMASLLLLTLPLIFY</sequence>
<gene>
    <name evidence="7" type="ORF">OM33_05980</name>
</gene>
<evidence type="ECO:0000256" key="6">
    <source>
        <dbReference type="SAM" id="Phobius"/>
    </source>
</evidence>